<sequence>MLTDPIVDEVRKVREAHAAKFNYDLEAIFWDLKKREKASGKHFVRLPPKHVILREKIAS</sequence>
<name>A0A3B1AU98_9ZZZZ</name>
<reference evidence="1" key="1">
    <citation type="submission" date="2018-06" db="EMBL/GenBank/DDBJ databases">
        <authorList>
            <person name="Zhirakovskaya E."/>
        </authorList>
    </citation>
    <scope>NUCLEOTIDE SEQUENCE</scope>
</reference>
<accession>A0A3B1AU98</accession>
<dbReference type="AlphaFoldDB" id="A0A3B1AU98"/>
<protein>
    <submittedName>
        <fullName evidence="1">Uncharacterized protein</fullName>
    </submittedName>
</protein>
<evidence type="ECO:0000313" key="1">
    <source>
        <dbReference type="EMBL" id="VAX09569.1"/>
    </source>
</evidence>
<gene>
    <name evidence="1" type="ORF">MNBD_GAMMA26-357</name>
</gene>
<proteinExistence type="predicted"/>
<organism evidence="1">
    <name type="scientific">hydrothermal vent metagenome</name>
    <dbReference type="NCBI Taxonomy" id="652676"/>
    <lineage>
        <taxon>unclassified sequences</taxon>
        <taxon>metagenomes</taxon>
        <taxon>ecological metagenomes</taxon>
    </lineage>
</organism>
<dbReference type="EMBL" id="UOFX01000053">
    <property type="protein sequence ID" value="VAX09569.1"/>
    <property type="molecule type" value="Genomic_DNA"/>
</dbReference>